<protein>
    <submittedName>
        <fullName evidence="4">Protein kinase domain-containing protein</fullName>
    </submittedName>
</protein>
<evidence type="ECO:0000313" key="3">
    <source>
        <dbReference type="Proteomes" id="UP000492821"/>
    </source>
</evidence>
<keyword evidence="1" id="KW-0812">Transmembrane</keyword>
<keyword evidence="1" id="KW-0472">Membrane</keyword>
<dbReference type="WBParaSite" id="Pan_g23193.t1">
    <property type="protein sequence ID" value="Pan_g23193.t1"/>
    <property type="gene ID" value="Pan_g23193"/>
</dbReference>
<evidence type="ECO:0000256" key="1">
    <source>
        <dbReference type="SAM" id="Phobius"/>
    </source>
</evidence>
<evidence type="ECO:0000313" key="4">
    <source>
        <dbReference type="WBParaSite" id="Pan_g23193.t1"/>
    </source>
</evidence>
<proteinExistence type="predicted"/>
<dbReference type="AlphaFoldDB" id="A0A7E4VNZ4"/>
<dbReference type="Gene3D" id="3.30.200.20">
    <property type="entry name" value="Phosphorylase Kinase, domain 1"/>
    <property type="match status" value="1"/>
</dbReference>
<dbReference type="Gene3D" id="1.10.510.10">
    <property type="entry name" value="Transferase(Phosphotransferase) domain 1"/>
    <property type="match status" value="1"/>
</dbReference>
<dbReference type="PROSITE" id="PS50011">
    <property type="entry name" value="PROTEIN_KINASE_DOM"/>
    <property type="match status" value="1"/>
</dbReference>
<dbReference type="Pfam" id="PF00069">
    <property type="entry name" value="Pkinase"/>
    <property type="match status" value="1"/>
</dbReference>
<reference evidence="3" key="1">
    <citation type="journal article" date="2013" name="Genetics">
        <title>The draft genome and transcriptome of Panagrellus redivivus are shaped by the harsh demands of a free-living lifestyle.</title>
        <authorList>
            <person name="Srinivasan J."/>
            <person name="Dillman A.R."/>
            <person name="Macchietto M.G."/>
            <person name="Heikkinen L."/>
            <person name="Lakso M."/>
            <person name="Fracchia K.M."/>
            <person name="Antoshechkin I."/>
            <person name="Mortazavi A."/>
            <person name="Wong G."/>
            <person name="Sternberg P.W."/>
        </authorList>
    </citation>
    <scope>NUCLEOTIDE SEQUENCE [LARGE SCALE GENOMIC DNA]</scope>
    <source>
        <strain evidence="3">MT8872</strain>
    </source>
</reference>
<accession>A0A7E4VNZ4</accession>
<dbReference type="InterPro" id="IPR000719">
    <property type="entry name" value="Prot_kinase_dom"/>
</dbReference>
<sequence length="526" mass="61266">MINNHNARRRDPERLDRLRPVELREYLILGFTEAAGFLPERPPRFTDSDPVLYPLSYTASEKKTRKRYDRPISRGPMNWRLGWFGNVETRHRATARLVDIDEAMRDDDYISMRRYLTSLAIDLYIAHFFNSKHFLKAYTTFVVREGFYCTLFPRHGSLETFIDVMKKNQREFKTDIVYYVTSSVLDALSFLHCAALVHNDLTPGAVFFDENGNIKLGDFIYADYVSEEQENDQYSAVGVTGFRLDVIAAGNIMAEMVLGADFDKIESDHVPVFNFNNDALAALQFGRITRNILVKTTGENSLYGRAIAAIHESTYRDASLANNMYINLFGDEQMIKAGQKRFVKYLEEFKLRPKPFTRENTLLNRLKPQTSQPSLVLANAQRPETSSILNDGRSDFLRQANDSVIDLDIFMPHHENAVNPDYQFRVNFQKEPRILMNLLRFVETEDLDAKNIKNRHVFFPWEILTFRRALYDYVKKRIILNVASTRYFRYVELSPVHGNGIYVKFKEVKRMGDRVTKLDETEYDLD</sequence>
<reference evidence="4" key="2">
    <citation type="submission" date="2020-10" db="UniProtKB">
        <authorList>
            <consortium name="WormBaseParasite"/>
        </authorList>
    </citation>
    <scope>IDENTIFICATION</scope>
</reference>
<evidence type="ECO:0000259" key="2">
    <source>
        <dbReference type="PROSITE" id="PS50011"/>
    </source>
</evidence>
<dbReference type="GO" id="GO:0005524">
    <property type="term" value="F:ATP binding"/>
    <property type="evidence" value="ECO:0007669"/>
    <property type="project" value="InterPro"/>
</dbReference>
<feature type="domain" description="Protein kinase" evidence="2">
    <location>
        <begin position="73"/>
        <end position="397"/>
    </location>
</feature>
<organism evidence="3 4">
    <name type="scientific">Panagrellus redivivus</name>
    <name type="common">Microworm</name>
    <dbReference type="NCBI Taxonomy" id="6233"/>
    <lineage>
        <taxon>Eukaryota</taxon>
        <taxon>Metazoa</taxon>
        <taxon>Ecdysozoa</taxon>
        <taxon>Nematoda</taxon>
        <taxon>Chromadorea</taxon>
        <taxon>Rhabditida</taxon>
        <taxon>Tylenchina</taxon>
        <taxon>Panagrolaimomorpha</taxon>
        <taxon>Panagrolaimoidea</taxon>
        <taxon>Panagrolaimidae</taxon>
        <taxon>Panagrellus</taxon>
    </lineage>
</organism>
<dbReference type="SUPFAM" id="SSF56112">
    <property type="entry name" value="Protein kinase-like (PK-like)"/>
    <property type="match status" value="1"/>
</dbReference>
<keyword evidence="1" id="KW-1133">Transmembrane helix</keyword>
<name>A0A7E4VNZ4_PANRE</name>
<keyword evidence="3" id="KW-1185">Reference proteome</keyword>
<dbReference type="InterPro" id="IPR011009">
    <property type="entry name" value="Kinase-like_dom_sf"/>
</dbReference>
<dbReference type="Proteomes" id="UP000492821">
    <property type="component" value="Unassembled WGS sequence"/>
</dbReference>
<dbReference type="SMART" id="SM00220">
    <property type="entry name" value="S_TKc"/>
    <property type="match status" value="1"/>
</dbReference>
<dbReference type="GO" id="GO:0004672">
    <property type="term" value="F:protein kinase activity"/>
    <property type="evidence" value="ECO:0007669"/>
    <property type="project" value="InterPro"/>
</dbReference>
<feature type="transmembrane region" description="Helical" evidence="1">
    <location>
        <begin position="176"/>
        <end position="197"/>
    </location>
</feature>